<dbReference type="InterPro" id="IPR052893">
    <property type="entry name" value="TCS_response_regulator"/>
</dbReference>
<dbReference type="PANTHER" id="PTHR44520:SF2">
    <property type="entry name" value="RESPONSE REGULATOR RCP1"/>
    <property type="match status" value="1"/>
</dbReference>
<feature type="modified residue" description="4-aspartylphosphate" evidence="1">
    <location>
        <position position="59"/>
    </location>
</feature>
<organism evidence="3 4">
    <name type="scientific">Spirosoma profusum</name>
    <dbReference type="NCBI Taxonomy" id="2771354"/>
    <lineage>
        <taxon>Bacteria</taxon>
        <taxon>Pseudomonadati</taxon>
        <taxon>Bacteroidota</taxon>
        <taxon>Cytophagia</taxon>
        <taxon>Cytophagales</taxon>
        <taxon>Cytophagaceae</taxon>
        <taxon>Spirosoma</taxon>
    </lineage>
</organism>
<protein>
    <submittedName>
        <fullName evidence="3">Response regulator</fullName>
    </submittedName>
</protein>
<dbReference type="SMART" id="SM00448">
    <property type="entry name" value="REC"/>
    <property type="match status" value="1"/>
</dbReference>
<dbReference type="InterPro" id="IPR001789">
    <property type="entry name" value="Sig_transdc_resp-reg_receiver"/>
</dbReference>
<reference evidence="3" key="1">
    <citation type="submission" date="2020-09" db="EMBL/GenBank/DDBJ databases">
        <authorList>
            <person name="Kim M.K."/>
        </authorList>
    </citation>
    <scope>NUCLEOTIDE SEQUENCE</scope>
    <source>
        <strain evidence="3">BT702</strain>
    </source>
</reference>
<dbReference type="Proteomes" id="UP000598820">
    <property type="component" value="Unassembled WGS sequence"/>
</dbReference>
<proteinExistence type="predicted"/>
<comment type="caution">
    <text evidence="3">The sequence shown here is derived from an EMBL/GenBank/DDBJ whole genome shotgun (WGS) entry which is preliminary data.</text>
</comment>
<evidence type="ECO:0000313" key="4">
    <source>
        <dbReference type="Proteomes" id="UP000598820"/>
    </source>
</evidence>
<keyword evidence="4" id="KW-1185">Reference proteome</keyword>
<evidence type="ECO:0000259" key="2">
    <source>
        <dbReference type="PROSITE" id="PS50110"/>
    </source>
</evidence>
<gene>
    <name evidence="3" type="ORF">IC229_21970</name>
</gene>
<dbReference type="SUPFAM" id="SSF52172">
    <property type="entry name" value="CheY-like"/>
    <property type="match status" value="1"/>
</dbReference>
<dbReference type="Pfam" id="PF00072">
    <property type="entry name" value="Response_reg"/>
    <property type="match status" value="1"/>
</dbReference>
<evidence type="ECO:0000313" key="3">
    <source>
        <dbReference type="EMBL" id="MBD2703328.1"/>
    </source>
</evidence>
<name>A0A926XYP9_9BACT</name>
<dbReference type="PANTHER" id="PTHR44520">
    <property type="entry name" value="RESPONSE REGULATOR RCP1-RELATED"/>
    <property type="match status" value="1"/>
</dbReference>
<dbReference type="CDD" id="cd17557">
    <property type="entry name" value="REC_Rcp-like"/>
    <property type="match status" value="1"/>
</dbReference>
<evidence type="ECO:0000256" key="1">
    <source>
        <dbReference type="PROSITE-ProRule" id="PRU00169"/>
    </source>
</evidence>
<accession>A0A926XYP9</accession>
<dbReference type="GO" id="GO:0000160">
    <property type="term" value="P:phosphorelay signal transduction system"/>
    <property type="evidence" value="ECO:0007669"/>
    <property type="project" value="InterPro"/>
</dbReference>
<dbReference type="InterPro" id="IPR011006">
    <property type="entry name" value="CheY-like_superfamily"/>
</dbReference>
<dbReference type="EMBL" id="JACWZY010000021">
    <property type="protein sequence ID" value="MBD2703328.1"/>
    <property type="molecule type" value="Genomic_DNA"/>
</dbReference>
<feature type="domain" description="Response regulatory" evidence="2">
    <location>
        <begin position="6"/>
        <end position="126"/>
    </location>
</feature>
<sequence length="142" mass="16271">MKTTFNVLIVEDDEDDQFLMKTAFETDSNRYDIRFVSDGTQVLANLDGTDFLPDIVLLDLNMPLIDGFEVLTNLRGSKAYRYVPVLILTTSDNEADVIRAYELGANTFLTKPNGHQQLIELAAQIRNYWFKLAKIPTRRLNH</sequence>
<dbReference type="Gene3D" id="3.40.50.2300">
    <property type="match status" value="1"/>
</dbReference>
<dbReference type="AlphaFoldDB" id="A0A926XYP9"/>
<dbReference type="RefSeq" id="WP_190889179.1">
    <property type="nucleotide sequence ID" value="NZ_JACWZY010000021.1"/>
</dbReference>
<dbReference type="PROSITE" id="PS50110">
    <property type="entry name" value="RESPONSE_REGULATORY"/>
    <property type="match status" value="1"/>
</dbReference>
<keyword evidence="1" id="KW-0597">Phosphoprotein</keyword>